<gene>
    <name evidence="1" type="ORF">NDU88_003188</name>
</gene>
<dbReference type="Proteomes" id="UP001066276">
    <property type="component" value="Chromosome 8"/>
</dbReference>
<protein>
    <submittedName>
        <fullName evidence="1">Uncharacterized protein</fullName>
    </submittedName>
</protein>
<dbReference type="EMBL" id="JANPWB010000012">
    <property type="protein sequence ID" value="KAJ1114958.1"/>
    <property type="molecule type" value="Genomic_DNA"/>
</dbReference>
<organism evidence="1 2">
    <name type="scientific">Pleurodeles waltl</name>
    <name type="common">Iberian ribbed newt</name>
    <dbReference type="NCBI Taxonomy" id="8319"/>
    <lineage>
        <taxon>Eukaryota</taxon>
        <taxon>Metazoa</taxon>
        <taxon>Chordata</taxon>
        <taxon>Craniata</taxon>
        <taxon>Vertebrata</taxon>
        <taxon>Euteleostomi</taxon>
        <taxon>Amphibia</taxon>
        <taxon>Batrachia</taxon>
        <taxon>Caudata</taxon>
        <taxon>Salamandroidea</taxon>
        <taxon>Salamandridae</taxon>
        <taxon>Pleurodelinae</taxon>
        <taxon>Pleurodeles</taxon>
    </lineage>
</organism>
<evidence type="ECO:0000313" key="1">
    <source>
        <dbReference type="EMBL" id="KAJ1114958.1"/>
    </source>
</evidence>
<reference evidence="1" key="1">
    <citation type="journal article" date="2022" name="bioRxiv">
        <title>Sequencing and chromosome-scale assembly of the giantPleurodeles waltlgenome.</title>
        <authorList>
            <person name="Brown T."/>
            <person name="Elewa A."/>
            <person name="Iarovenko S."/>
            <person name="Subramanian E."/>
            <person name="Araus A.J."/>
            <person name="Petzold A."/>
            <person name="Susuki M."/>
            <person name="Suzuki K.-i.T."/>
            <person name="Hayashi T."/>
            <person name="Toyoda A."/>
            <person name="Oliveira C."/>
            <person name="Osipova E."/>
            <person name="Leigh N.D."/>
            <person name="Simon A."/>
            <person name="Yun M.H."/>
        </authorList>
    </citation>
    <scope>NUCLEOTIDE SEQUENCE</scope>
    <source>
        <strain evidence="1">20211129_DDA</strain>
        <tissue evidence="1">Liver</tissue>
    </source>
</reference>
<keyword evidence="2" id="KW-1185">Reference proteome</keyword>
<comment type="caution">
    <text evidence="1">The sequence shown here is derived from an EMBL/GenBank/DDBJ whole genome shotgun (WGS) entry which is preliminary data.</text>
</comment>
<proteinExistence type="predicted"/>
<evidence type="ECO:0000313" key="2">
    <source>
        <dbReference type="Proteomes" id="UP001066276"/>
    </source>
</evidence>
<accession>A0AAV7NP14</accession>
<dbReference type="AlphaFoldDB" id="A0AAV7NP14"/>
<name>A0AAV7NP14_PLEWA</name>
<sequence>MAETLLTVSPPPPTSPDAAAGTVMTLPLFPQIGKRAAALRFLHSSRAARNHATAPQDQSSFLAESYLVGTSTALPGG</sequence>